<evidence type="ECO:0000313" key="4">
    <source>
        <dbReference type="EMBL" id="KAL3310004.1"/>
    </source>
</evidence>
<keyword evidence="5" id="KW-1185">Reference proteome</keyword>
<evidence type="ECO:0000313" key="5">
    <source>
        <dbReference type="Proteomes" id="UP001626550"/>
    </source>
</evidence>
<accession>A0ABD2PR98</accession>
<proteinExistence type="predicted"/>
<comment type="caution">
    <text evidence="4">The sequence shown here is derived from an EMBL/GenBank/DDBJ whole genome shotgun (WGS) entry which is preliminary data.</text>
</comment>
<evidence type="ECO:0000259" key="3">
    <source>
        <dbReference type="Pfam" id="PF23598"/>
    </source>
</evidence>
<dbReference type="SMART" id="SM00369">
    <property type="entry name" value="LRR_TYP"/>
    <property type="match status" value="6"/>
</dbReference>
<dbReference type="InterPro" id="IPR003591">
    <property type="entry name" value="Leu-rich_rpt_typical-subtyp"/>
</dbReference>
<reference evidence="4 5" key="1">
    <citation type="submission" date="2024-11" db="EMBL/GenBank/DDBJ databases">
        <title>Adaptive evolution of stress response genes in parasites aligns with host niche diversity.</title>
        <authorList>
            <person name="Hahn C."/>
            <person name="Resl P."/>
        </authorList>
    </citation>
    <scope>NUCLEOTIDE SEQUENCE [LARGE SCALE GENOMIC DNA]</scope>
    <source>
        <strain evidence="4">EGGRZ-B1_66</strain>
        <tissue evidence="4">Body</tissue>
    </source>
</reference>
<dbReference type="InterPro" id="IPR032675">
    <property type="entry name" value="LRR_dom_sf"/>
</dbReference>
<dbReference type="EMBL" id="JBJKFK010003337">
    <property type="protein sequence ID" value="KAL3310004.1"/>
    <property type="molecule type" value="Genomic_DNA"/>
</dbReference>
<feature type="domain" description="Disease resistance R13L4/SHOC-2-like LRR" evidence="3">
    <location>
        <begin position="141"/>
        <end position="218"/>
    </location>
</feature>
<dbReference type="Gene3D" id="3.80.10.10">
    <property type="entry name" value="Ribonuclease Inhibitor"/>
    <property type="match status" value="1"/>
</dbReference>
<dbReference type="PROSITE" id="PS51450">
    <property type="entry name" value="LRR"/>
    <property type="match status" value="3"/>
</dbReference>
<dbReference type="Proteomes" id="UP001626550">
    <property type="component" value="Unassembled WGS sequence"/>
</dbReference>
<dbReference type="InterPro" id="IPR001611">
    <property type="entry name" value="Leu-rich_rpt"/>
</dbReference>
<dbReference type="Pfam" id="PF23598">
    <property type="entry name" value="LRR_14"/>
    <property type="match status" value="1"/>
</dbReference>
<protein>
    <recommendedName>
        <fullName evidence="3">Disease resistance R13L4/SHOC-2-like LRR domain-containing protein</fullName>
    </recommendedName>
</protein>
<name>A0ABD2PR98_9PLAT</name>
<keyword evidence="2" id="KW-0677">Repeat</keyword>
<dbReference type="InterPro" id="IPR050216">
    <property type="entry name" value="LRR_domain-containing"/>
</dbReference>
<organism evidence="4 5">
    <name type="scientific">Cichlidogyrus casuarinus</name>
    <dbReference type="NCBI Taxonomy" id="1844966"/>
    <lineage>
        <taxon>Eukaryota</taxon>
        <taxon>Metazoa</taxon>
        <taxon>Spiralia</taxon>
        <taxon>Lophotrochozoa</taxon>
        <taxon>Platyhelminthes</taxon>
        <taxon>Monogenea</taxon>
        <taxon>Monopisthocotylea</taxon>
        <taxon>Dactylogyridea</taxon>
        <taxon>Ancyrocephalidae</taxon>
        <taxon>Cichlidogyrus</taxon>
    </lineage>
</organism>
<dbReference type="PANTHER" id="PTHR48051">
    <property type="match status" value="1"/>
</dbReference>
<sequence length="247" mass="28254">MNLNSVRGLRHLIEENDCNYPGMKKIKIQGKDLTNLPLELFNLTEIQVLDMSPEREACLYYKLPHIPPAIGDTRLENLKVLLLDTNDLKVIPPELCQLKFLQKLCLSNNNLKELPREFTNLVNLQSLHLANNSIEFFPIEILRLINLRFLDLSTNALREIPGLIEKLSNLEALLLYNNHLDRLPPEIGLLTKLSCFWIGNNRIQYLPETICNLKRLNWSKTNCVSATLDGNFLISPPKEVISGSPFS</sequence>
<dbReference type="SUPFAM" id="SSF52058">
    <property type="entry name" value="L domain-like"/>
    <property type="match status" value="1"/>
</dbReference>
<evidence type="ECO:0000256" key="1">
    <source>
        <dbReference type="ARBA" id="ARBA00022614"/>
    </source>
</evidence>
<evidence type="ECO:0000256" key="2">
    <source>
        <dbReference type="ARBA" id="ARBA00022737"/>
    </source>
</evidence>
<dbReference type="Pfam" id="PF13855">
    <property type="entry name" value="LRR_8"/>
    <property type="match status" value="1"/>
</dbReference>
<dbReference type="InterPro" id="IPR055414">
    <property type="entry name" value="LRR_R13L4/SHOC2-like"/>
</dbReference>
<dbReference type="PANTHER" id="PTHR48051:SF36">
    <property type="entry name" value="CASPASE FAMILY P20 DOMAIN-CONTAINING PROTEIN"/>
    <property type="match status" value="1"/>
</dbReference>
<keyword evidence="1" id="KW-0433">Leucine-rich repeat</keyword>
<gene>
    <name evidence="4" type="ORF">Ciccas_011437</name>
</gene>
<dbReference type="AlphaFoldDB" id="A0ABD2PR98"/>